<evidence type="ECO:0000259" key="2">
    <source>
        <dbReference type="Pfam" id="PF02517"/>
    </source>
</evidence>
<dbReference type="InterPro" id="IPR052710">
    <property type="entry name" value="CAAX_protease"/>
</dbReference>
<reference evidence="4" key="1">
    <citation type="journal article" date="2010" name="Genome Biol. Evol.">
        <title>Functional convergence in reduced genomes of bacterial symbionts spanning 200 My of evolution.</title>
        <authorList>
            <person name="McCutcheon J.P."/>
            <person name="Moran N.A."/>
        </authorList>
    </citation>
    <scope>NUCLEOTIDE SEQUENCE [LARGE SCALE GENOMIC DNA]</scope>
    <source>
        <strain evidence="4">CARI</strain>
    </source>
</reference>
<keyword evidence="1" id="KW-1133">Transmembrane helix</keyword>
<dbReference type="GO" id="GO:0080120">
    <property type="term" value="P:CAAX-box protein maturation"/>
    <property type="evidence" value="ECO:0007669"/>
    <property type="project" value="UniProtKB-ARBA"/>
</dbReference>
<keyword evidence="1" id="KW-0812">Transmembrane</keyword>
<evidence type="ECO:0000313" key="4">
    <source>
        <dbReference type="Proteomes" id="UP000002231"/>
    </source>
</evidence>
<dbReference type="GO" id="GO:0006508">
    <property type="term" value="P:proteolysis"/>
    <property type="evidence" value="ECO:0007669"/>
    <property type="project" value="UniProtKB-KW"/>
</dbReference>
<feature type="transmembrane region" description="Helical" evidence="1">
    <location>
        <begin position="74"/>
        <end position="98"/>
    </location>
</feature>
<keyword evidence="3" id="KW-0378">Hydrolase</keyword>
<accession>E0TJK1</accession>
<organism evidence="3 4">
    <name type="scientific">Karelsulcia muelleri (strain CARI)</name>
    <name type="common">Sulcia muelleri</name>
    <dbReference type="NCBI Taxonomy" id="706194"/>
    <lineage>
        <taxon>Bacteria</taxon>
        <taxon>Pseudomonadati</taxon>
        <taxon>Bacteroidota</taxon>
        <taxon>Flavobacteriia</taxon>
        <taxon>Flavobacteriales</taxon>
        <taxon>Candidatus Karelsulcia</taxon>
    </lineage>
</organism>
<dbReference type="HOGENOM" id="CLU_144658_0_0_10"/>
<evidence type="ECO:0000313" key="3">
    <source>
        <dbReference type="EMBL" id="ADM89978.1"/>
    </source>
</evidence>
<gene>
    <name evidence="3" type="ordered locus">SMCARI_171</name>
</gene>
<name>E0TJK1_KARMC</name>
<proteinExistence type="predicted"/>
<dbReference type="AlphaFoldDB" id="E0TJK1"/>
<dbReference type="InterPro" id="IPR003675">
    <property type="entry name" value="Rce1/LyrA-like_dom"/>
</dbReference>
<keyword evidence="1" id="KW-0472">Membrane</keyword>
<dbReference type="KEGG" id="sum:SMCARI_171"/>
<dbReference type="Proteomes" id="UP000002231">
    <property type="component" value="Chromosome"/>
</dbReference>
<dbReference type="BioCyc" id="CSUL706194:GH8S-167-MONOMER"/>
<dbReference type="PANTHER" id="PTHR36435:SF1">
    <property type="entry name" value="CAAX AMINO TERMINAL PROTEASE FAMILY PROTEIN"/>
    <property type="match status" value="1"/>
</dbReference>
<feature type="domain" description="CAAX prenyl protease 2/Lysostaphin resistance protein A-like" evidence="2">
    <location>
        <begin position="16"/>
        <end position="102"/>
    </location>
</feature>
<feature type="transmembrane region" description="Helical" evidence="1">
    <location>
        <begin position="118"/>
        <end position="137"/>
    </location>
</feature>
<keyword evidence="4" id="KW-1185">Reference proteome</keyword>
<sequence>MKEIKNFYIKTYKYPYIFLPTITLLAPFFEEILFRGIILNILYNNEYPIKAILFSSLLFGFIHMNILQFISGFFIGNILGVSYVTTFSINICILIHIYNNIIAIISSNKFLSLYDKSQILILIVSITIVIYTKLFFLKKIKT</sequence>
<dbReference type="PANTHER" id="PTHR36435">
    <property type="entry name" value="SLR1288 PROTEIN"/>
    <property type="match status" value="1"/>
</dbReference>
<feature type="transmembrane region" description="Helical" evidence="1">
    <location>
        <begin position="12"/>
        <end position="29"/>
    </location>
</feature>
<dbReference type="GO" id="GO:0004175">
    <property type="term" value="F:endopeptidase activity"/>
    <property type="evidence" value="ECO:0007669"/>
    <property type="project" value="UniProtKB-ARBA"/>
</dbReference>
<protein>
    <submittedName>
        <fullName evidence="3">CAAX amino terminal protease family protein</fullName>
    </submittedName>
</protein>
<dbReference type="EMBL" id="CP002163">
    <property type="protein sequence ID" value="ADM89978.1"/>
    <property type="molecule type" value="Genomic_DNA"/>
</dbReference>
<keyword evidence="3" id="KW-0645">Protease</keyword>
<feature type="transmembrane region" description="Helical" evidence="1">
    <location>
        <begin position="49"/>
        <end position="67"/>
    </location>
</feature>
<evidence type="ECO:0000256" key="1">
    <source>
        <dbReference type="SAM" id="Phobius"/>
    </source>
</evidence>
<dbReference type="Pfam" id="PF02517">
    <property type="entry name" value="Rce1-like"/>
    <property type="match status" value="1"/>
</dbReference>